<accession>B1JF90</accession>
<gene>
    <name evidence="2" type="ordered locus">PputW619_4596</name>
</gene>
<reference evidence="2" key="1">
    <citation type="submission" date="2008-02" db="EMBL/GenBank/DDBJ databases">
        <title>Complete sequence of Psuedomonas putida W619.</title>
        <authorList>
            <consortium name="US DOE Joint Genome Institute"/>
            <person name="Copeland A."/>
            <person name="Lucas S."/>
            <person name="Lapidus A."/>
            <person name="Barry K."/>
            <person name="Detter J.C."/>
            <person name="Glavina del Rio T."/>
            <person name="Dalin E."/>
            <person name="Tice H."/>
            <person name="Pitluck S."/>
            <person name="Chain P."/>
            <person name="Malfatti S."/>
            <person name="Shin M."/>
            <person name="Vergez L."/>
            <person name="Schmutz J."/>
            <person name="Larimer F."/>
            <person name="Land M."/>
            <person name="Hauser L."/>
            <person name="Kyrpides N."/>
            <person name="Kim E."/>
            <person name="Taghavi S."/>
            <person name="Vangronsveld D."/>
            <person name="van der Lelie D."/>
            <person name="Richardson P."/>
        </authorList>
    </citation>
    <scope>NUCLEOTIDE SEQUENCE</scope>
    <source>
        <strain evidence="2">W619</strain>
    </source>
</reference>
<dbReference type="KEGG" id="ppw:PputW619_4596"/>
<dbReference type="STRING" id="390235.PputW619_4596"/>
<feature type="transmembrane region" description="Helical" evidence="1">
    <location>
        <begin position="23"/>
        <end position="43"/>
    </location>
</feature>
<keyword evidence="1" id="KW-0472">Membrane</keyword>
<evidence type="ECO:0000256" key="1">
    <source>
        <dbReference type="SAM" id="Phobius"/>
    </source>
</evidence>
<dbReference type="EMBL" id="CP000949">
    <property type="protein sequence ID" value="ACA75076.1"/>
    <property type="molecule type" value="Genomic_DNA"/>
</dbReference>
<keyword evidence="1" id="KW-1133">Transmembrane helix</keyword>
<keyword evidence="1" id="KW-0812">Transmembrane</keyword>
<evidence type="ECO:0000313" key="2">
    <source>
        <dbReference type="EMBL" id="ACA75076.1"/>
    </source>
</evidence>
<organism evidence="2">
    <name type="scientific">Pseudomonas putida (strain W619)</name>
    <dbReference type="NCBI Taxonomy" id="390235"/>
    <lineage>
        <taxon>Bacteria</taxon>
        <taxon>Pseudomonadati</taxon>
        <taxon>Pseudomonadota</taxon>
        <taxon>Gammaproteobacteria</taxon>
        <taxon>Pseudomonadales</taxon>
        <taxon>Pseudomonadaceae</taxon>
        <taxon>Pseudomonas</taxon>
    </lineage>
</organism>
<sequence>MRILASTLYQSGTDWSGFGNHGLWFAFLGFMALRALTLGWVGWRLQRKRLWIH</sequence>
<dbReference type="HOGENOM" id="CLU_3065248_0_0_6"/>
<protein>
    <submittedName>
        <fullName evidence="2">Uncharacterized protein</fullName>
    </submittedName>
</protein>
<name>B1JF90_PSEPW</name>
<proteinExistence type="predicted"/>
<dbReference type="AlphaFoldDB" id="B1JF90"/>